<name>A0A143BFQ1_9BACT</name>
<dbReference type="KEGG" id="gph:GEMMAAP_01160"/>
<keyword evidence="1" id="KW-0732">Signal</keyword>
<dbReference type="eggNOG" id="ENOG502ZK8Z">
    <property type="taxonomic scope" value="Bacteria"/>
</dbReference>
<reference evidence="2 3" key="1">
    <citation type="journal article" date="2014" name="Proc. Natl. Acad. Sci. U.S.A.">
        <title>Functional type 2 photosynthetic reaction centers found in the rare bacterial phylum Gemmatimonadetes.</title>
        <authorList>
            <person name="Zeng Y."/>
            <person name="Feng F."/>
            <person name="Medova H."/>
            <person name="Dean J."/>
            <person name="Koblizek M."/>
        </authorList>
    </citation>
    <scope>NUCLEOTIDE SEQUENCE [LARGE SCALE GENOMIC DNA]</scope>
    <source>
        <strain evidence="2 3">AP64</strain>
    </source>
</reference>
<organism evidence="2 3">
    <name type="scientific">Gemmatimonas phototrophica</name>
    <dbReference type="NCBI Taxonomy" id="1379270"/>
    <lineage>
        <taxon>Bacteria</taxon>
        <taxon>Pseudomonadati</taxon>
        <taxon>Gemmatimonadota</taxon>
        <taxon>Gemmatimonadia</taxon>
        <taxon>Gemmatimonadales</taxon>
        <taxon>Gemmatimonadaceae</taxon>
        <taxon>Gemmatimonas</taxon>
    </lineage>
</organism>
<proteinExistence type="predicted"/>
<feature type="chain" id="PRO_5007506550" description="Outer membrane protein beta-barrel domain-containing protein" evidence="1">
    <location>
        <begin position="31"/>
        <end position="200"/>
    </location>
</feature>
<sequence>MFTRSVRTTALAMGLATLALTAGAPRPLRAQPQTAATATVSSPRHVLSINPFLPLAGYFQGEFETKLKENVALAVSGAHARLDDYYTSLDVKLRLYPQERGLEGFGLAAGGGFGRIREDSYTEPLACIALVGVVCPDVGRRSVSGATFSVEAHYQFLLGRARKTSVAFGAGAKRYFVDTRSNESFQELVPTLRLTIGYAF</sequence>
<dbReference type="Proteomes" id="UP000076404">
    <property type="component" value="Chromosome"/>
</dbReference>
<evidence type="ECO:0008006" key="4">
    <source>
        <dbReference type="Google" id="ProtNLM"/>
    </source>
</evidence>
<dbReference type="EMBL" id="CP011454">
    <property type="protein sequence ID" value="AMW03829.1"/>
    <property type="molecule type" value="Genomic_DNA"/>
</dbReference>
<gene>
    <name evidence="2" type="ORF">GEMMAAP_01160</name>
</gene>
<keyword evidence="3" id="KW-1185">Reference proteome</keyword>
<feature type="signal peptide" evidence="1">
    <location>
        <begin position="1"/>
        <end position="30"/>
    </location>
</feature>
<protein>
    <recommendedName>
        <fullName evidence="4">Outer membrane protein beta-barrel domain-containing protein</fullName>
    </recommendedName>
</protein>
<dbReference type="STRING" id="1379270.GEMMAAP_01160"/>
<accession>A0A143BFQ1</accession>
<evidence type="ECO:0000256" key="1">
    <source>
        <dbReference type="SAM" id="SignalP"/>
    </source>
</evidence>
<dbReference type="RefSeq" id="WP_026849103.1">
    <property type="nucleotide sequence ID" value="NZ_CP011454.1"/>
</dbReference>
<dbReference type="AlphaFoldDB" id="A0A143BFQ1"/>
<reference evidence="2 3" key="2">
    <citation type="journal article" date="2016" name="Environ. Microbiol. Rep.">
        <title>Metagenomic evidence for the presence of phototrophic Gemmatimonadetes bacteria in diverse environments.</title>
        <authorList>
            <person name="Zeng Y."/>
            <person name="Baumbach J."/>
            <person name="Barbosa E.G."/>
            <person name="Azevedo V."/>
            <person name="Zhang C."/>
            <person name="Koblizek M."/>
        </authorList>
    </citation>
    <scope>NUCLEOTIDE SEQUENCE [LARGE SCALE GENOMIC DNA]</scope>
    <source>
        <strain evidence="2 3">AP64</strain>
    </source>
</reference>
<evidence type="ECO:0000313" key="3">
    <source>
        <dbReference type="Proteomes" id="UP000076404"/>
    </source>
</evidence>
<evidence type="ECO:0000313" key="2">
    <source>
        <dbReference type="EMBL" id="AMW03829.1"/>
    </source>
</evidence>